<dbReference type="EMBL" id="CACRXK020015350">
    <property type="protein sequence ID" value="CAB4028247.1"/>
    <property type="molecule type" value="Genomic_DNA"/>
</dbReference>
<dbReference type="PANTHER" id="PTHR39299:SF1">
    <property type="entry name" value="TRANSMEMBRANE PROTEIN"/>
    <property type="match status" value="1"/>
</dbReference>
<name>A0A6S7JBS1_PARCT</name>
<gene>
    <name evidence="2" type="ORF">PACLA_8A020975</name>
</gene>
<protein>
    <recommendedName>
        <fullName evidence="1">DUF7789 domain-containing protein</fullName>
    </recommendedName>
</protein>
<evidence type="ECO:0000313" key="2">
    <source>
        <dbReference type="EMBL" id="CAB4028247.1"/>
    </source>
</evidence>
<dbReference type="PANTHER" id="PTHR39299">
    <property type="entry name" value="TRANSMEMBRANE PROTEIN"/>
    <property type="match status" value="1"/>
</dbReference>
<keyword evidence="3" id="KW-1185">Reference proteome</keyword>
<evidence type="ECO:0000313" key="3">
    <source>
        <dbReference type="Proteomes" id="UP001152795"/>
    </source>
</evidence>
<evidence type="ECO:0000259" key="1">
    <source>
        <dbReference type="Pfam" id="PF25044"/>
    </source>
</evidence>
<proteinExistence type="predicted"/>
<dbReference type="OrthoDB" id="2448307at2759"/>
<dbReference type="Proteomes" id="UP001152795">
    <property type="component" value="Unassembled WGS sequence"/>
</dbReference>
<feature type="non-terminal residue" evidence="2">
    <location>
        <position position="1"/>
    </location>
</feature>
<comment type="caution">
    <text evidence="2">The sequence shown here is derived from an EMBL/GenBank/DDBJ whole genome shotgun (WGS) entry which is preliminary data.</text>
</comment>
<feature type="domain" description="DUF7789" evidence="1">
    <location>
        <begin position="32"/>
        <end position="166"/>
    </location>
</feature>
<dbReference type="Pfam" id="PF25044">
    <property type="entry name" value="DUF7789"/>
    <property type="match status" value="1"/>
</dbReference>
<organism evidence="2 3">
    <name type="scientific">Paramuricea clavata</name>
    <name type="common">Red gorgonian</name>
    <name type="synonym">Violescent sea-whip</name>
    <dbReference type="NCBI Taxonomy" id="317549"/>
    <lineage>
        <taxon>Eukaryota</taxon>
        <taxon>Metazoa</taxon>
        <taxon>Cnidaria</taxon>
        <taxon>Anthozoa</taxon>
        <taxon>Octocorallia</taxon>
        <taxon>Malacalcyonacea</taxon>
        <taxon>Plexauridae</taxon>
        <taxon>Paramuricea</taxon>
    </lineage>
</organism>
<dbReference type="AlphaFoldDB" id="A0A6S7JBS1"/>
<sequence length="212" mass="23692">ARFIVIVVLAPVIIGYAWVVGQGFGYLIFKAVGAGTEIQDMYRTASRFSGLLKIDYQLAVILLILTIEDCGKISYFSKCCLAVGVPFQMLASLVGWIAMRTEQLLLVWCFLPLCCAEPVFIAYRITQFSSRWNYYTDDGMEKLTYSFIAAAIGAVIIRLLVLFALYFVVKNFGRGLKFRVFQVPINANDPPIMPSKRQIKKCCGMVCCGPFG</sequence>
<reference evidence="2" key="1">
    <citation type="submission" date="2020-04" db="EMBL/GenBank/DDBJ databases">
        <authorList>
            <person name="Alioto T."/>
            <person name="Alioto T."/>
            <person name="Gomez Garrido J."/>
        </authorList>
    </citation>
    <scope>NUCLEOTIDE SEQUENCE</scope>
    <source>
        <strain evidence="2">A484AB</strain>
    </source>
</reference>
<dbReference type="InterPro" id="IPR056691">
    <property type="entry name" value="DUF7789"/>
</dbReference>
<accession>A0A6S7JBS1</accession>